<dbReference type="FunFam" id="3.10.250.10:FF:000006">
    <property type="entry name" value="neurotrypsin isoform X2"/>
    <property type="match status" value="3"/>
</dbReference>
<reference evidence="9 10" key="1">
    <citation type="submission" date="2021-07" db="EMBL/GenBank/DDBJ databases">
        <authorList>
            <person name="Imarazene B."/>
            <person name="Zahm M."/>
            <person name="Klopp C."/>
            <person name="Cabau C."/>
            <person name="Beille S."/>
            <person name="Jouanno E."/>
            <person name="Castinel A."/>
            <person name="Lluch J."/>
            <person name="Gil L."/>
            <person name="Kuchtly C."/>
            <person name="Lopez Roques C."/>
            <person name="Donnadieu C."/>
            <person name="Parrinello H."/>
            <person name="Journot L."/>
            <person name="Du K."/>
            <person name="Schartl M."/>
            <person name="Retaux S."/>
            <person name="Guiguen Y."/>
        </authorList>
    </citation>
    <scope>NUCLEOTIDE SEQUENCE [LARGE SCALE GENOMIC DNA]</scope>
    <source>
        <strain evidence="9">Pach_M1</strain>
        <tissue evidence="9">Testis</tissue>
    </source>
</reference>
<name>A0A8T2KWP7_ASTMX</name>
<feature type="non-terminal residue" evidence="9">
    <location>
        <position position="1"/>
    </location>
</feature>
<feature type="domain" description="SRCR" evidence="8">
    <location>
        <begin position="1"/>
        <end position="99"/>
    </location>
</feature>
<dbReference type="EMBL" id="JAICCE010000019">
    <property type="protein sequence ID" value="KAG9264048.1"/>
    <property type="molecule type" value="Genomic_DNA"/>
</dbReference>
<evidence type="ECO:0000256" key="5">
    <source>
        <dbReference type="ARBA" id="ARBA00023157"/>
    </source>
</evidence>
<keyword evidence="3" id="KW-0732">Signal</keyword>
<evidence type="ECO:0000256" key="1">
    <source>
        <dbReference type="ARBA" id="ARBA00004613"/>
    </source>
</evidence>
<dbReference type="PROSITE" id="PS50287">
    <property type="entry name" value="SRCR_2"/>
    <property type="match status" value="3"/>
</dbReference>
<dbReference type="SMART" id="SM00202">
    <property type="entry name" value="SR"/>
    <property type="match status" value="3"/>
</dbReference>
<dbReference type="SUPFAM" id="SSF56487">
    <property type="entry name" value="SRCR-like"/>
    <property type="match status" value="3"/>
</dbReference>
<dbReference type="GO" id="GO:0005886">
    <property type="term" value="C:plasma membrane"/>
    <property type="evidence" value="ECO:0007669"/>
    <property type="project" value="TreeGrafter"/>
</dbReference>
<evidence type="ECO:0000256" key="2">
    <source>
        <dbReference type="ARBA" id="ARBA00022525"/>
    </source>
</evidence>
<comment type="subcellular location">
    <subcellularLocation>
        <location evidence="1">Secreted</location>
    </subcellularLocation>
</comment>
<dbReference type="GO" id="GO:0005615">
    <property type="term" value="C:extracellular space"/>
    <property type="evidence" value="ECO:0007669"/>
    <property type="project" value="TreeGrafter"/>
</dbReference>
<dbReference type="PRINTS" id="PR00258">
    <property type="entry name" value="SPERACTRCPTR"/>
</dbReference>
<evidence type="ECO:0000313" key="9">
    <source>
        <dbReference type="EMBL" id="KAG9264048.1"/>
    </source>
</evidence>
<evidence type="ECO:0000256" key="4">
    <source>
        <dbReference type="ARBA" id="ARBA00022737"/>
    </source>
</evidence>
<keyword evidence="5 7" id="KW-1015">Disulfide bond</keyword>
<evidence type="ECO:0000256" key="6">
    <source>
        <dbReference type="ARBA" id="ARBA00023180"/>
    </source>
</evidence>
<dbReference type="GO" id="GO:0004252">
    <property type="term" value="F:serine-type endopeptidase activity"/>
    <property type="evidence" value="ECO:0007669"/>
    <property type="project" value="TreeGrafter"/>
</dbReference>
<dbReference type="Proteomes" id="UP000752171">
    <property type="component" value="Unassembled WGS sequence"/>
</dbReference>
<evidence type="ECO:0000259" key="8">
    <source>
        <dbReference type="PROSITE" id="PS50287"/>
    </source>
</evidence>
<dbReference type="AlphaFoldDB" id="A0A8T2KWP7"/>
<feature type="disulfide bond" evidence="7">
    <location>
        <begin position="230"/>
        <end position="294"/>
    </location>
</feature>
<dbReference type="InterPro" id="IPR001190">
    <property type="entry name" value="SRCR"/>
</dbReference>
<accession>A0A8T2KWP7</accession>
<evidence type="ECO:0000256" key="3">
    <source>
        <dbReference type="ARBA" id="ARBA00022729"/>
    </source>
</evidence>
<protein>
    <submittedName>
        <fullName evidence="9">Deleted in malignant brain tumors 1 protein-like</fullName>
    </submittedName>
</protein>
<dbReference type="Gene3D" id="3.10.250.10">
    <property type="entry name" value="SRCR-like domain"/>
    <property type="match status" value="3"/>
</dbReference>
<feature type="disulfide bond" evidence="7">
    <location>
        <begin position="243"/>
        <end position="304"/>
    </location>
</feature>
<dbReference type="PANTHER" id="PTHR48071:SF15">
    <property type="entry name" value="SRCR DOMAIN-CONTAINING PROTEIN"/>
    <property type="match status" value="1"/>
</dbReference>
<feature type="domain" description="SRCR" evidence="8">
    <location>
        <begin position="205"/>
        <end position="305"/>
    </location>
</feature>
<feature type="disulfide bond" evidence="7">
    <location>
        <begin position="171"/>
        <end position="181"/>
    </location>
</feature>
<evidence type="ECO:0000256" key="7">
    <source>
        <dbReference type="PROSITE-ProRule" id="PRU00196"/>
    </source>
</evidence>
<proteinExistence type="predicted"/>
<feature type="disulfide bond" evidence="7">
    <location>
        <begin position="70"/>
        <end position="80"/>
    </location>
</feature>
<dbReference type="InterPro" id="IPR036772">
    <property type="entry name" value="SRCR-like_dom_sf"/>
</dbReference>
<gene>
    <name evidence="9" type="primary">DMBT1</name>
    <name evidence="9" type="ORF">AMEX_G22268</name>
</gene>
<dbReference type="PANTHER" id="PTHR48071">
    <property type="entry name" value="SRCR DOMAIN-CONTAINING PROTEIN"/>
    <property type="match status" value="1"/>
</dbReference>
<evidence type="ECO:0000313" key="10">
    <source>
        <dbReference type="Proteomes" id="UP000752171"/>
    </source>
</evidence>
<dbReference type="GO" id="GO:0031638">
    <property type="term" value="P:zymogen activation"/>
    <property type="evidence" value="ECO:0007669"/>
    <property type="project" value="TreeGrafter"/>
</dbReference>
<feature type="disulfide bond" evidence="7">
    <location>
        <begin position="274"/>
        <end position="284"/>
    </location>
</feature>
<keyword evidence="6" id="KW-0325">Glycoprotein</keyword>
<feature type="domain" description="SRCR" evidence="8">
    <location>
        <begin position="102"/>
        <end position="200"/>
    </location>
</feature>
<comment type="caution">
    <text evidence="7">Lacks conserved residue(s) required for the propagation of feature annotation.</text>
</comment>
<keyword evidence="4" id="KW-0677">Repeat</keyword>
<organism evidence="9 10">
    <name type="scientific">Astyanax mexicanus</name>
    <name type="common">Blind cave fish</name>
    <name type="synonym">Astyanax fasciatus mexicanus</name>
    <dbReference type="NCBI Taxonomy" id="7994"/>
    <lineage>
        <taxon>Eukaryota</taxon>
        <taxon>Metazoa</taxon>
        <taxon>Chordata</taxon>
        <taxon>Craniata</taxon>
        <taxon>Vertebrata</taxon>
        <taxon>Euteleostomi</taxon>
        <taxon>Actinopterygii</taxon>
        <taxon>Neopterygii</taxon>
        <taxon>Teleostei</taxon>
        <taxon>Ostariophysi</taxon>
        <taxon>Characiformes</taxon>
        <taxon>Characoidei</taxon>
        <taxon>Acestrorhamphidae</taxon>
        <taxon>Acestrorhamphinae</taxon>
        <taxon>Astyanax</taxon>
    </lineage>
</organism>
<sequence length="320" mass="33369">IRLVNGTGSCSGRVEVYYNGEWGTVCDDSWDINDATVVCRQMGCGEALSVHSSAHFGAGSGPIHLDDVACSGSENSITSCSRASSQNCNHGEDAGVTCGVDIRLVNGNGFCSGRVEVYYKGQWGTVCDDGWDINDATVVCRQMRCGEALSVHSSAHFGAGSGPIQLDDVACSGSENSITGCHRAASHNCGHGEDAGVICAESDNIRLVNGTDRCSGRVEIYYNGQWGTVCDDGWGMDDAEVVCSQMGCGEATSIHNKAHFGQGSGPIFLDDVGCSGTEITLTNCSHSGLGINDCGHDEDAGVVCSGKTVVLTKPLQRKCI</sequence>
<keyword evidence="2" id="KW-0964">Secreted</keyword>
<dbReference type="PROSITE" id="PS00420">
    <property type="entry name" value="SRCR_1"/>
    <property type="match status" value="2"/>
</dbReference>
<dbReference type="Pfam" id="PF00530">
    <property type="entry name" value="SRCR"/>
    <property type="match status" value="3"/>
</dbReference>
<comment type="caution">
    <text evidence="9">The sequence shown here is derived from an EMBL/GenBank/DDBJ whole genome shotgun (WGS) entry which is preliminary data.</text>
</comment>